<evidence type="ECO:0000313" key="1">
    <source>
        <dbReference type="EMBL" id="MEA0979143.1"/>
    </source>
</evidence>
<evidence type="ECO:0000313" key="2">
    <source>
        <dbReference type="Proteomes" id="UP001289615"/>
    </source>
</evidence>
<dbReference type="EMBL" id="JAXUIA010000022">
    <property type="protein sequence ID" value="MEA0979143.1"/>
    <property type="molecule type" value="Genomic_DNA"/>
</dbReference>
<comment type="caution">
    <text evidence="1">The sequence shown here is derived from an EMBL/GenBank/DDBJ whole genome shotgun (WGS) entry which is preliminary data.</text>
</comment>
<dbReference type="Proteomes" id="UP001289615">
    <property type="component" value="Unassembled WGS sequence"/>
</dbReference>
<proteinExistence type="predicted"/>
<evidence type="ECO:0008006" key="3">
    <source>
        <dbReference type="Google" id="ProtNLM"/>
    </source>
</evidence>
<keyword evidence="2" id="KW-1185">Reference proteome</keyword>
<accession>A0ABU5NSV6</accession>
<gene>
    <name evidence="1" type="ORF">U6C28_22960</name>
</gene>
<name>A0ABU5NSV6_9BACI</name>
<sequence>MDGFKEEKGRVLIRTNKLCELIEISDRTLTDWKRQGLTQHSRGWWDLQHVLKWRGEIYNGDSETSKSVNLQQKKLEAEVAFKESQTELARIKMDIAEGKYIEKEIVEAELTRFFLVFKKSAMMLPRKLIGFITGYLDPMELRKVEKQISELINDALNQMSVDGVYNAKKK</sequence>
<protein>
    <recommendedName>
        <fullName evidence="3">Terminase small subunit</fullName>
    </recommendedName>
</protein>
<reference evidence="1 2" key="1">
    <citation type="submission" date="2023-12" db="EMBL/GenBank/DDBJ databases">
        <title>Genome comparison identifies genes involved in endophytic behavior of Lysinibacillus irui and provides insights into its role as a plant-growth promoting bacterium.</title>
        <authorList>
            <person name="Hilario S."/>
            <person name="Matos I."/>
            <person name="Goncalves M.F.M."/>
            <person name="Pardo C.A."/>
            <person name="Santos M.J."/>
        </authorList>
    </citation>
    <scope>NUCLEOTIDE SEQUENCE [LARGE SCALE GENOMIC DNA]</scope>
    <source>
        <strain evidence="1 2">B3</strain>
    </source>
</reference>
<dbReference type="RefSeq" id="WP_131522512.1">
    <property type="nucleotide sequence ID" value="NZ_JAXLNX010000031.1"/>
</dbReference>
<organism evidence="1 2">
    <name type="scientific">Lysinibacillus irui</name>
    <dbReference type="NCBI Taxonomy" id="2998077"/>
    <lineage>
        <taxon>Bacteria</taxon>
        <taxon>Bacillati</taxon>
        <taxon>Bacillota</taxon>
        <taxon>Bacilli</taxon>
        <taxon>Bacillales</taxon>
        <taxon>Bacillaceae</taxon>
        <taxon>Lysinibacillus</taxon>
    </lineage>
</organism>